<feature type="region of interest" description="Disordered" evidence="1">
    <location>
        <begin position="13"/>
        <end position="53"/>
    </location>
</feature>
<sequence>MLLLQFGDGASSLDRPAGRPVRPQGAEIAGAESARRADAGVVSDSGRRKGPPRWAVRASEPLARVLAGRRWMPLWGIIHHRGRRSGTAYATPIALVPTVSGSLFLIGLPWGAKTNWARNVLVAGEATIAWKGRDHRATDPRLVEPAEAAALSKPVFRRVVGRFPAAIVLTRANGAAERRDVVPDR</sequence>
<dbReference type="GO" id="GO:0016491">
    <property type="term" value="F:oxidoreductase activity"/>
    <property type="evidence" value="ECO:0007669"/>
    <property type="project" value="InterPro"/>
</dbReference>
<evidence type="ECO:0000256" key="1">
    <source>
        <dbReference type="SAM" id="MobiDB-lite"/>
    </source>
</evidence>
<comment type="caution">
    <text evidence="2">The sequence shown here is derived from an EMBL/GenBank/DDBJ whole genome shotgun (WGS) entry which is preliminary data.</text>
</comment>
<organism evidence="2 3">
    <name type="scientific">Agromyces fucosus</name>
    <dbReference type="NCBI Taxonomy" id="41985"/>
    <lineage>
        <taxon>Bacteria</taxon>
        <taxon>Bacillati</taxon>
        <taxon>Actinomycetota</taxon>
        <taxon>Actinomycetes</taxon>
        <taxon>Micrococcales</taxon>
        <taxon>Microbacteriaceae</taxon>
        <taxon>Agromyces</taxon>
    </lineage>
</organism>
<dbReference type="Proteomes" id="UP000292935">
    <property type="component" value="Unassembled WGS sequence"/>
</dbReference>
<dbReference type="EMBL" id="SDPO01000002">
    <property type="protein sequence ID" value="RXZ48737.1"/>
    <property type="molecule type" value="Genomic_DNA"/>
</dbReference>
<dbReference type="InterPro" id="IPR012349">
    <property type="entry name" value="Split_barrel_FMN-bd"/>
</dbReference>
<dbReference type="AlphaFoldDB" id="A0A4Q2JQV5"/>
<dbReference type="InterPro" id="IPR004378">
    <property type="entry name" value="F420H2_quin_Rdtase"/>
</dbReference>
<gene>
    <name evidence="2" type="ORF">ESP57_07010</name>
</gene>
<proteinExistence type="predicted"/>
<keyword evidence="3" id="KW-1185">Reference proteome</keyword>
<reference evidence="2 3" key="1">
    <citation type="submission" date="2019-01" db="EMBL/GenBank/DDBJ databases">
        <authorList>
            <person name="Li J."/>
        </authorList>
    </citation>
    <scope>NUCLEOTIDE SEQUENCE [LARGE SCALE GENOMIC DNA]</scope>
    <source>
        <strain evidence="2 3">CCUG 35506</strain>
    </source>
</reference>
<dbReference type="Gene3D" id="2.30.110.10">
    <property type="entry name" value="Electron Transport, Fmn-binding Protein, Chain A"/>
    <property type="match status" value="1"/>
</dbReference>
<accession>A0A4Q2JQV5</accession>
<protein>
    <submittedName>
        <fullName evidence="2">Nitroreductase family deazaflavin-dependent oxidoreductase</fullName>
    </submittedName>
</protein>
<evidence type="ECO:0000313" key="3">
    <source>
        <dbReference type="Proteomes" id="UP000292935"/>
    </source>
</evidence>
<name>A0A4Q2JQV5_9MICO</name>
<evidence type="ECO:0000313" key="2">
    <source>
        <dbReference type="EMBL" id="RXZ48737.1"/>
    </source>
</evidence>
<dbReference type="OrthoDB" id="3778270at2"/>
<dbReference type="NCBIfam" id="TIGR00026">
    <property type="entry name" value="hi_GC_TIGR00026"/>
    <property type="match status" value="1"/>
</dbReference>